<organism evidence="8 9">
    <name type="scientific">Paenibacillus roseus</name>
    <dbReference type="NCBI Taxonomy" id="2798579"/>
    <lineage>
        <taxon>Bacteria</taxon>
        <taxon>Bacillati</taxon>
        <taxon>Bacillota</taxon>
        <taxon>Bacilli</taxon>
        <taxon>Bacillales</taxon>
        <taxon>Paenibacillaceae</taxon>
        <taxon>Paenibacillus</taxon>
    </lineage>
</organism>
<comment type="similarity">
    <text evidence="1">Belongs to the Lgt family.</text>
</comment>
<evidence type="ECO:0000256" key="2">
    <source>
        <dbReference type="ARBA" id="ARBA00022475"/>
    </source>
</evidence>
<evidence type="ECO:0000256" key="3">
    <source>
        <dbReference type="ARBA" id="ARBA00022679"/>
    </source>
</evidence>
<feature type="transmembrane region" description="Helical" evidence="7">
    <location>
        <begin position="216"/>
        <end position="233"/>
    </location>
</feature>
<evidence type="ECO:0000256" key="5">
    <source>
        <dbReference type="ARBA" id="ARBA00022989"/>
    </source>
</evidence>
<evidence type="ECO:0000256" key="1">
    <source>
        <dbReference type="ARBA" id="ARBA00007150"/>
    </source>
</evidence>
<dbReference type="AlphaFoldDB" id="A0A934J473"/>
<dbReference type="PANTHER" id="PTHR30589:SF0">
    <property type="entry name" value="PHOSPHATIDYLGLYCEROL--PROLIPOPROTEIN DIACYLGLYCERYL TRANSFERASE"/>
    <property type="match status" value="1"/>
</dbReference>
<keyword evidence="2" id="KW-1003">Cell membrane</keyword>
<name>A0A934J473_9BACL</name>
<dbReference type="GO" id="GO:0005886">
    <property type="term" value="C:plasma membrane"/>
    <property type="evidence" value="ECO:0007669"/>
    <property type="project" value="InterPro"/>
</dbReference>
<feature type="transmembrane region" description="Helical" evidence="7">
    <location>
        <begin position="78"/>
        <end position="100"/>
    </location>
</feature>
<proteinExistence type="inferred from homology"/>
<keyword evidence="6 7" id="KW-0472">Membrane</keyword>
<evidence type="ECO:0000256" key="7">
    <source>
        <dbReference type="SAM" id="Phobius"/>
    </source>
</evidence>
<comment type="caution">
    <text evidence="8">The sequence shown here is derived from an EMBL/GenBank/DDBJ whole genome shotgun (WGS) entry which is preliminary data.</text>
</comment>
<dbReference type="PANTHER" id="PTHR30589">
    <property type="entry name" value="PROLIPOPROTEIN DIACYLGLYCERYL TRANSFERASE"/>
    <property type="match status" value="1"/>
</dbReference>
<protein>
    <submittedName>
        <fullName evidence="8">Prolipoprotein diacylglyceryl transferase</fullName>
    </submittedName>
</protein>
<gene>
    <name evidence="8" type="ORF">JFN88_14970</name>
</gene>
<dbReference type="EMBL" id="JAELUP010000077">
    <property type="protein sequence ID" value="MBJ6362535.1"/>
    <property type="molecule type" value="Genomic_DNA"/>
</dbReference>
<keyword evidence="4 7" id="KW-0812">Transmembrane</keyword>
<feature type="transmembrane region" description="Helical" evidence="7">
    <location>
        <begin position="185"/>
        <end position="204"/>
    </location>
</feature>
<feature type="transmembrane region" description="Helical" evidence="7">
    <location>
        <begin position="48"/>
        <end position="66"/>
    </location>
</feature>
<accession>A0A934J473</accession>
<feature type="transmembrane region" description="Helical" evidence="7">
    <location>
        <begin position="155"/>
        <end position="173"/>
    </location>
</feature>
<dbReference type="Proteomes" id="UP000640274">
    <property type="component" value="Unassembled WGS sequence"/>
</dbReference>
<reference evidence="8" key="1">
    <citation type="submission" date="2020-12" db="EMBL/GenBank/DDBJ databases">
        <authorList>
            <person name="Huq M.A."/>
        </authorList>
    </citation>
    <scope>NUCLEOTIDE SEQUENCE</scope>
    <source>
        <strain evidence="8">MAHUQ-46</strain>
    </source>
</reference>
<dbReference type="RefSeq" id="WP_199020077.1">
    <property type="nucleotide sequence ID" value="NZ_JAELUP010000077.1"/>
</dbReference>
<keyword evidence="3 8" id="KW-0808">Transferase</keyword>
<evidence type="ECO:0000313" key="8">
    <source>
        <dbReference type="EMBL" id="MBJ6362535.1"/>
    </source>
</evidence>
<dbReference type="Pfam" id="PF01790">
    <property type="entry name" value="LGT"/>
    <property type="match status" value="1"/>
</dbReference>
<dbReference type="InterPro" id="IPR001640">
    <property type="entry name" value="Lgt"/>
</dbReference>
<keyword evidence="9" id="KW-1185">Reference proteome</keyword>
<evidence type="ECO:0000256" key="4">
    <source>
        <dbReference type="ARBA" id="ARBA00022692"/>
    </source>
</evidence>
<dbReference type="GO" id="GO:0008961">
    <property type="term" value="F:phosphatidylglycerol-prolipoprotein diacylglyceryl transferase activity"/>
    <property type="evidence" value="ECO:0007669"/>
    <property type="project" value="InterPro"/>
</dbReference>
<evidence type="ECO:0000256" key="6">
    <source>
        <dbReference type="ARBA" id="ARBA00023136"/>
    </source>
</evidence>
<feature type="transmembrane region" description="Helical" evidence="7">
    <location>
        <begin position="6"/>
        <end position="28"/>
    </location>
</feature>
<sequence>MPDILQFGPFIIKADWLLWGISAVAGYFAMQRLIKSSHFADRSILDKLVNSFMIVLLVWKFSPLLFSPSILWNDPYRLITMAGSPIGLWVGVTVAVLYMFKSMRRMKVPVVFVLDLLAIGLVISVLVYSLIRWQYGLATSLPWGISIENPQFKYHPINVYIVLVTVPLFIYIWRQQSKVGSGDIFILFLTYFGLGMMLVSLFKAKTIFLLGLSGQQVVYVVMMAAGVVLSIVLNKKKSG</sequence>
<dbReference type="GO" id="GO:0042158">
    <property type="term" value="P:lipoprotein biosynthetic process"/>
    <property type="evidence" value="ECO:0007669"/>
    <property type="project" value="InterPro"/>
</dbReference>
<evidence type="ECO:0000313" key="9">
    <source>
        <dbReference type="Proteomes" id="UP000640274"/>
    </source>
</evidence>
<feature type="transmembrane region" description="Helical" evidence="7">
    <location>
        <begin position="112"/>
        <end position="135"/>
    </location>
</feature>
<keyword evidence="5 7" id="KW-1133">Transmembrane helix</keyword>